<evidence type="ECO:0000256" key="1">
    <source>
        <dbReference type="SAM" id="MobiDB-lite"/>
    </source>
</evidence>
<comment type="caution">
    <text evidence="2">The sequence shown here is derived from an EMBL/GenBank/DDBJ whole genome shotgun (WGS) entry which is preliminary data.</text>
</comment>
<sequence length="178" mass="20315">MKVDKEGREVMQDYGIASFENAAKILKSLDAWFDYLNNLVPSFQARAELITKMPGFRKPEKETTLTNVGSLGYILIELGRPDGRGSIVYKDDGRQRFYDQFKRDVFASEKLIQGLEKAIIWARANMSGPMFNKLLRGRDPDEDNYSETSDDDDDDANDVEEEEEERDDEISKGIEGAQ</sequence>
<dbReference type="EMBL" id="JAVHJL010000002">
    <property type="protein sequence ID" value="KAK6509359.1"/>
    <property type="molecule type" value="Genomic_DNA"/>
</dbReference>
<proteinExistence type="predicted"/>
<gene>
    <name evidence="2" type="ORF">TWF481_004109</name>
</gene>
<evidence type="ECO:0000313" key="2">
    <source>
        <dbReference type="EMBL" id="KAK6509359.1"/>
    </source>
</evidence>
<feature type="compositionally biased region" description="Acidic residues" evidence="1">
    <location>
        <begin position="140"/>
        <end position="168"/>
    </location>
</feature>
<organism evidence="2 3">
    <name type="scientific">Arthrobotrys musiformis</name>
    <dbReference type="NCBI Taxonomy" id="47236"/>
    <lineage>
        <taxon>Eukaryota</taxon>
        <taxon>Fungi</taxon>
        <taxon>Dikarya</taxon>
        <taxon>Ascomycota</taxon>
        <taxon>Pezizomycotina</taxon>
        <taxon>Orbiliomycetes</taxon>
        <taxon>Orbiliales</taxon>
        <taxon>Orbiliaceae</taxon>
        <taxon>Arthrobotrys</taxon>
    </lineage>
</organism>
<feature type="region of interest" description="Disordered" evidence="1">
    <location>
        <begin position="133"/>
        <end position="178"/>
    </location>
</feature>
<keyword evidence="3" id="KW-1185">Reference proteome</keyword>
<protein>
    <submittedName>
        <fullName evidence="2">Uncharacterized protein</fullName>
    </submittedName>
</protein>
<reference evidence="2 3" key="1">
    <citation type="submission" date="2023-08" db="EMBL/GenBank/DDBJ databases">
        <authorList>
            <person name="Palmer J.M."/>
        </authorList>
    </citation>
    <scope>NUCLEOTIDE SEQUENCE [LARGE SCALE GENOMIC DNA]</scope>
    <source>
        <strain evidence="2 3">TWF481</strain>
    </source>
</reference>
<name>A0AAV9WII4_9PEZI</name>
<accession>A0AAV9WII4</accession>
<dbReference type="AlphaFoldDB" id="A0AAV9WII4"/>
<evidence type="ECO:0000313" key="3">
    <source>
        <dbReference type="Proteomes" id="UP001370758"/>
    </source>
</evidence>
<dbReference type="Proteomes" id="UP001370758">
    <property type="component" value="Unassembled WGS sequence"/>
</dbReference>